<evidence type="ECO:0000256" key="2">
    <source>
        <dbReference type="SAM" id="SignalP"/>
    </source>
</evidence>
<proteinExistence type="predicted"/>
<accession>A0AAV2RKX6</accession>
<dbReference type="PANTHER" id="PTHR21559">
    <property type="entry name" value="DYSTROGLYCAN-RELATED"/>
    <property type="match status" value="1"/>
</dbReference>
<feature type="non-terminal residue" evidence="4">
    <location>
        <position position="505"/>
    </location>
</feature>
<evidence type="ECO:0000313" key="5">
    <source>
        <dbReference type="Proteomes" id="UP001497623"/>
    </source>
</evidence>
<organism evidence="4 5">
    <name type="scientific">Meganyctiphanes norvegica</name>
    <name type="common">Northern krill</name>
    <name type="synonym">Thysanopoda norvegica</name>
    <dbReference type="NCBI Taxonomy" id="48144"/>
    <lineage>
        <taxon>Eukaryota</taxon>
        <taxon>Metazoa</taxon>
        <taxon>Ecdysozoa</taxon>
        <taxon>Arthropoda</taxon>
        <taxon>Crustacea</taxon>
        <taxon>Multicrustacea</taxon>
        <taxon>Malacostraca</taxon>
        <taxon>Eumalacostraca</taxon>
        <taxon>Eucarida</taxon>
        <taxon>Euphausiacea</taxon>
        <taxon>Euphausiidae</taxon>
        <taxon>Meganyctiphanes</taxon>
    </lineage>
</organism>
<dbReference type="EMBL" id="CAXKWB010026291">
    <property type="protein sequence ID" value="CAL4129925.1"/>
    <property type="molecule type" value="Genomic_DNA"/>
</dbReference>
<dbReference type="GO" id="GO:0005509">
    <property type="term" value="F:calcium ion binding"/>
    <property type="evidence" value="ECO:0007669"/>
    <property type="project" value="InterPro"/>
</dbReference>
<feature type="signal peptide" evidence="2">
    <location>
        <begin position="1"/>
        <end position="18"/>
    </location>
</feature>
<reference evidence="4 5" key="1">
    <citation type="submission" date="2024-05" db="EMBL/GenBank/DDBJ databases">
        <authorList>
            <person name="Wallberg A."/>
        </authorList>
    </citation>
    <scope>NUCLEOTIDE SEQUENCE [LARGE SCALE GENOMIC DNA]</scope>
</reference>
<dbReference type="GO" id="GO:0042383">
    <property type="term" value="C:sarcolemma"/>
    <property type="evidence" value="ECO:0007669"/>
    <property type="project" value="TreeGrafter"/>
</dbReference>
<comment type="caution">
    <text evidence="4">The sequence shown here is derived from an EMBL/GenBank/DDBJ whole genome shotgun (WGS) entry which is preliminary data.</text>
</comment>
<feature type="region of interest" description="Disordered" evidence="1">
    <location>
        <begin position="344"/>
        <end position="368"/>
    </location>
</feature>
<dbReference type="InterPro" id="IPR013783">
    <property type="entry name" value="Ig-like_fold"/>
</dbReference>
<evidence type="ECO:0000313" key="4">
    <source>
        <dbReference type="EMBL" id="CAL4129925.1"/>
    </source>
</evidence>
<dbReference type="Gene3D" id="2.60.40.10">
    <property type="entry name" value="Immunoglobulins"/>
    <property type="match status" value="1"/>
</dbReference>
<dbReference type="Pfam" id="PF05345">
    <property type="entry name" value="He_PIG"/>
    <property type="match status" value="1"/>
</dbReference>
<dbReference type="SUPFAM" id="SSF111006">
    <property type="entry name" value="Dystroglycan, domain 2"/>
    <property type="match status" value="1"/>
</dbReference>
<dbReference type="PANTHER" id="PTHR21559:SF21">
    <property type="entry name" value="DYSTROGLYCAN 1"/>
    <property type="match status" value="1"/>
</dbReference>
<dbReference type="SUPFAM" id="SSF49313">
    <property type="entry name" value="Cadherin-like"/>
    <property type="match status" value="1"/>
</dbReference>
<gene>
    <name evidence="4" type="ORF">MNOR_LOCUS26387</name>
</gene>
<dbReference type="GO" id="GO:0021675">
    <property type="term" value="P:nerve development"/>
    <property type="evidence" value="ECO:0007669"/>
    <property type="project" value="TreeGrafter"/>
</dbReference>
<dbReference type="GO" id="GO:0002009">
    <property type="term" value="P:morphogenesis of an epithelium"/>
    <property type="evidence" value="ECO:0007669"/>
    <property type="project" value="TreeGrafter"/>
</dbReference>
<keyword evidence="2" id="KW-0732">Signal</keyword>
<dbReference type="Proteomes" id="UP001497623">
    <property type="component" value="Unassembled WGS sequence"/>
</dbReference>
<dbReference type="InterPro" id="IPR015919">
    <property type="entry name" value="Cadherin-like_sf"/>
</dbReference>
<feature type="domain" description="Alpha-dystroglycan N-terminal" evidence="3">
    <location>
        <begin position="189"/>
        <end position="311"/>
    </location>
</feature>
<dbReference type="Pfam" id="PF18424">
    <property type="entry name" value="a_DG1_N2"/>
    <property type="match status" value="1"/>
</dbReference>
<dbReference type="GO" id="GO:0007411">
    <property type="term" value="P:axon guidance"/>
    <property type="evidence" value="ECO:0007669"/>
    <property type="project" value="TreeGrafter"/>
</dbReference>
<dbReference type="CDD" id="cd11303">
    <property type="entry name" value="Dystroglycan_repeat"/>
    <property type="match status" value="1"/>
</dbReference>
<name>A0AAV2RKX6_MEGNR</name>
<evidence type="ECO:0000259" key="3">
    <source>
        <dbReference type="Pfam" id="PF18424"/>
    </source>
</evidence>
<protein>
    <recommendedName>
        <fullName evidence="3">Alpha-dystroglycan N-terminal domain-containing protein</fullName>
    </recommendedName>
</protein>
<evidence type="ECO:0000256" key="1">
    <source>
        <dbReference type="SAM" id="MobiDB-lite"/>
    </source>
</evidence>
<dbReference type="InterPro" id="IPR041631">
    <property type="entry name" value="Alpha_DG1_N2"/>
</dbReference>
<feature type="chain" id="PRO_5043629291" description="Alpha-dystroglycan N-terminal domain-containing protein" evidence="2">
    <location>
        <begin position="19"/>
        <end position="505"/>
    </location>
</feature>
<dbReference type="GO" id="GO:0016011">
    <property type="term" value="C:dystroglycan complex"/>
    <property type="evidence" value="ECO:0007669"/>
    <property type="project" value="TreeGrafter"/>
</dbReference>
<keyword evidence="5" id="KW-1185">Reference proteome</keyword>
<sequence length="505" mass="55698">MLPWVGMTLLLLLGSSSGSNSSRGHEELLQSFLHDLDINKDANNIEADAESDSTMELFYKPPQSNINQVKPLRFPSRRSKLDVSSSGEPVTRLWGVPDSTATVGMLFSMAVPKDAFAGDVQYYQLKGLPSWLHWDGHRHVVEGVAGPADRGQHYITIKAVGADGTKAKDVFSVDVTDMSSEEISRQGGCSNKVDLTVASVVINKSLSAMNAKNRVRTLRAASKLLAVKKLFLTSVMQDLDPLANNAAIMTGPGSSLKSGHMGMSQIDWVVGCRGEVSARQQDTVERLKTTAEDGTLEQAINVPVLGWMIVQVHAKALRVRREVDYTGDYPLDYSNYEYVVDGDYENEDSDYDDEEYDEGDEVPTTTASPVYTSLAPVPISTPIYDPVKPTKVVAIEASPTVAQPSESVTMISPNRVIPQSVVTETDVKNFSPYVNVHIPKMTWIAGHVYRMVIPQNTFLDLEDGYTRNLNLVFKNSDGMKISYSWIQFDANKQEIYALLMKNELS</sequence>
<dbReference type="GO" id="GO:0043236">
    <property type="term" value="F:laminin binding"/>
    <property type="evidence" value="ECO:0007669"/>
    <property type="project" value="TreeGrafter"/>
</dbReference>
<dbReference type="Gene3D" id="3.30.70.1040">
    <property type="entry name" value="Dystroglycan, domain 2"/>
    <property type="match status" value="1"/>
</dbReference>
<dbReference type="InterPro" id="IPR027468">
    <property type="entry name" value="Alpha-dystroglycan_domain_2"/>
</dbReference>
<dbReference type="AlphaFoldDB" id="A0AAV2RKX6"/>
<feature type="compositionally biased region" description="Acidic residues" evidence="1">
    <location>
        <begin position="344"/>
        <end position="361"/>
    </location>
</feature>